<feature type="active site" description="Proton acceptor" evidence="3">
    <location>
        <position position="79"/>
    </location>
</feature>
<accession>A0A4R2HKF8</accession>
<feature type="active site" evidence="3">
    <location>
        <position position="30"/>
    </location>
</feature>
<dbReference type="PANTHER" id="PTHR10291">
    <property type="entry name" value="DEHYDRODOLICHYL DIPHOSPHATE SYNTHASE FAMILY MEMBER"/>
    <property type="match status" value="1"/>
</dbReference>
<keyword evidence="3" id="KW-0460">Magnesium</keyword>
<evidence type="ECO:0000256" key="2">
    <source>
        <dbReference type="ARBA" id="ARBA00038453"/>
    </source>
</evidence>
<comment type="cofactor">
    <cofactor evidence="3">
        <name>Mg(2+)</name>
        <dbReference type="ChEBI" id="CHEBI:18420"/>
    </cofactor>
    <text evidence="3">Binds 2 magnesium ions per subunit.</text>
</comment>
<comment type="similarity">
    <text evidence="2">Belongs to the UPP synthase family. Z-FPP synthase subfamily.</text>
</comment>
<sequence length="254" mass="28778">MRPLYRLYTGVLRRQLAGLPMPQHVAIVMDGNRRWARQAGYDDVRVGHRFGAEHLDQFLGWCGDVGIRCVTAWVASADNMRRRDSAEVDYLMQLTETVLADQVRRDHRWRLHVAGQLDLLPSSTANALKDAVEATRDRADAGDLTIAIGYSGRGEVVDAVRGMLDEAAMSGQSLADVAAGLSEDDIRQHLYLPDLPDPELVIRTSGELRMSDFLLWQTTRSDIAFCDLYWPAFREIDLLRALRTYGHRRLDRNQ</sequence>
<comment type="caution">
    <text evidence="3">Lacks conserved residue(s) required for the propagation of feature annotation.</text>
</comment>
<feature type="binding site" evidence="3">
    <location>
        <begin position="76"/>
        <end position="78"/>
    </location>
    <ligand>
        <name>substrate</name>
    </ligand>
</feature>
<protein>
    <recommendedName>
        <fullName evidence="3">Isoprenyl transferase</fullName>
        <ecNumber evidence="3">2.5.1.-</ecNumber>
    </recommendedName>
</protein>
<dbReference type="OrthoDB" id="4191603at2"/>
<comment type="caution">
    <text evidence="4">The sequence shown here is derived from an EMBL/GenBank/DDBJ whole genome shotgun (WGS) entry which is preliminary data.</text>
</comment>
<gene>
    <name evidence="4" type="ORF">EV652_106260</name>
</gene>
<dbReference type="GO" id="GO:0033850">
    <property type="term" value="F:Z-farnesyl diphosphate synthase activity"/>
    <property type="evidence" value="ECO:0007669"/>
    <property type="project" value="TreeGrafter"/>
</dbReference>
<dbReference type="GO" id="GO:0016094">
    <property type="term" value="P:polyprenol biosynthetic process"/>
    <property type="evidence" value="ECO:0007669"/>
    <property type="project" value="TreeGrafter"/>
</dbReference>
<dbReference type="InterPro" id="IPR036424">
    <property type="entry name" value="UPP_synth-like_sf"/>
</dbReference>
<evidence type="ECO:0000256" key="3">
    <source>
        <dbReference type="HAMAP-Rule" id="MF_01139"/>
    </source>
</evidence>
<dbReference type="InterPro" id="IPR001441">
    <property type="entry name" value="UPP_synth-like"/>
</dbReference>
<feature type="binding site" evidence="3">
    <location>
        <begin position="31"/>
        <end position="34"/>
    </location>
    <ligand>
        <name>substrate</name>
    </ligand>
</feature>
<feature type="binding site" evidence="3">
    <location>
        <position position="35"/>
    </location>
    <ligand>
        <name>substrate</name>
    </ligand>
</feature>
<evidence type="ECO:0000256" key="1">
    <source>
        <dbReference type="ARBA" id="ARBA00022679"/>
    </source>
</evidence>
<feature type="binding site" evidence="3">
    <location>
        <position position="30"/>
    </location>
    <ligand>
        <name>Mg(2+)</name>
        <dbReference type="ChEBI" id="CHEBI:18420"/>
    </ligand>
</feature>
<name>A0A4R2HKF8_9ACTN</name>
<dbReference type="GO" id="GO:0045547">
    <property type="term" value="F:ditrans,polycis-polyprenyl diphosphate synthase [(2E,6E)-farnesyl diphosphate specific] activity"/>
    <property type="evidence" value="ECO:0007669"/>
    <property type="project" value="TreeGrafter"/>
</dbReference>
<keyword evidence="1 3" id="KW-0808">Transferase</keyword>
<dbReference type="NCBIfam" id="TIGR00055">
    <property type="entry name" value="uppS"/>
    <property type="match status" value="1"/>
</dbReference>
<feature type="binding site" evidence="3">
    <location>
        <position position="83"/>
    </location>
    <ligand>
        <name>substrate</name>
    </ligand>
</feature>
<dbReference type="PROSITE" id="PS01066">
    <property type="entry name" value="UPP_SYNTHASE"/>
    <property type="match status" value="1"/>
</dbReference>
<dbReference type="EMBL" id="SLWN01000006">
    <property type="protein sequence ID" value="TCO28275.1"/>
    <property type="molecule type" value="Genomic_DNA"/>
</dbReference>
<dbReference type="CDD" id="cd00475">
    <property type="entry name" value="Cis_IPPS"/>
    <property type="match status" value="1"/>
</dbReference>
<feature type="binding site" evidence="3">
    <location>
        <position position="48"/>
    </location>
    <ligand>
        <name>substrate</name>
    </ligand>
</feature>
<evidence type="ECO:0000313" key="4">
    <source>
        <dbReference type="EMBL" id="TCO28275.1"/>
    </source>
</evidence>
<keyword evidence="5" id="KW-1185">Reference proteome</keyword>
<dbReference type="HAMAP" id="MF_01139">
    <property type="entry name" value="ISPT"/>
    <property type="match status" value="1"/>
</dbReference>
<evidence type="ECO:0000313" key="5">
    <source>
        <dbReference type="Proteomes" id="UP000294508"/>
    </source>
</evidence>
<dbReference type="Pfam" id="PF01255">
    <property type="entry name" value="Prenyltransf"/>
    <property type="match status" value="1"/>
</dbReference>
<comment type="subunit">
    <text evidence="3">Homodimer.</text>
</comment>
<organism evidence="4 5">
    <name type="scientific">Kribbella steppae</name>
    <dbReference type="NCBI Taxonomy" id="2512223"/>
    <lineage>
        <taxon>Bacteria</taxon>
        <taxon>Bacillati</taxon>
        <taxon>Actinomycetota</taxon>
        <taxon>Actinomycetes</taxon>
        <taxon>Propionibacteriales</taxon>
        <taxon>Kribbellaceae</taxon>
        <taxon>Kribbella</taxon>
    </lineage>
</organism>
<dbReference type="GO" id="GO:0005886">
    <property type="term" value="C:plasma membrane"/>
    <property type="evidence" value="ECO:0007669"/>
    <property type="project" value="TreeGrafter"/>
</dbReference>
<feature type="binding site" evidence="3">
    <location>
        <begin position="209"/>
        <end position="211"/>
    </location>
    <ligand>
        <name>substrate</name>
    </ligand>
</feature>
<dbReference type="Proteomes" id="UP000294508">
    <property type="component" value="Unassembled WGS sequence"/>
</dbReference>
<proteinExistence type="inferred from homology"/>
<dbReference type="GO" id="GO:0000287">
    <property type="term" value="F:magnesium ion binding"/>
    <property type="evidence" value="ECO:0007669"/>
    <property type="project" value="UniProtKB-UniRule"/>
</dbReference>
<dbReference type="EC" id="2.5.1.-" evidence="3"/>
<reference evidence="4 5" key="1">
    <citation type="journal article" date="2015" name="Stand. Genomic Sci.">
        <title>Genomic Encyclopedia of Bacterial and Archaeal Type Strains, Phase III: the genomes of soil and plant-associated and newly described type strains.</title>
        <authorList>
            <person name="Whitman W.B."/>
            <person name="Woyke T."/>
            <person name="Klenk H.P."/>
            <person name="Zhou Y."/>
            <person name="Lilburn T.G."/>
            <person name="Beck B.J."/>
            <person name="De Vos P."/>
            <person name="Vandamme P."/>
            <person name="Eisen J.A."/>
            <person name="Garrity G."/>
            <person name="Hugenholtz P."/>
            <person name="Kyrpides N.C."/>
        </authorList>
    </citation>
    <scope>NUCLEOTIDE SEQUENCE [LARGE SCALE GENOMIC DNA]</scope>
    <source>
        <strain evidence="4 5">VKM Ac-2572</strain>
    </source>
</reference>
<keyword evidence="3" id="KW-0479">Metal-binding</keyword>
<dbReference type="AlphaFoldDB" id="A0A4R2HKF8"/>
<dbReference type="InterPro" id="IPR018520">
    <property type="entry name" value="UPP_synth-like_CS"/>
</dbReference>
<dbReference type="PANTHER" id="PTHR10291:SF43">
    <property type="entry name" value="DEHYDRODOLICHYL DIPHOSPHATE SYNTHASE COMPLEX SUBUNIT DHDDS"/>
    <property type="match status" value="1"/>
</dbReference>
<dbReference type="SUPFAM" id="SSF64005">
    <property type="entry name" value="Undecaprenyl diphosphate synthase"/>
    <property type="match status" value="1"/>
</dbReference>
<feature type="binding site" evidence="3">
    <location>
        <position position="203"/>
    </location>
    <ligand>
        <name>substrate</name>
    </ligand>
</feature>
<dbReference type="RefSeq" id="WP_132210469.1">
    <property type="nucleotide sequence ID" value="NZ_SLWN01000006.1"/>
</dbReference>
<dbReference type="Gene3D" id="3.40.1180.10">
    <property type="entry name" value="Decaprenyl diphosphate synthase-like"/>
    <property type="match status" value="1"/>
</dbReference>
<comment type="function">
    <text evidence="3">Catalyzes the condensation of isopentenyl diphosphate (IPP) with allylic pyrophosphates generating different type of terpenoids.</text>
</comment>